<dbReference type="EMBL" id="JBGMDY010000004">
    <property type="protein sequence ID" value="KAL2337102.1"/>
    <property type="molecule type" value="Genomic_DNA"/>
</dbReference>
<evidence type="ECO:0000256" key="1">
    <source>
        <dbReference type="SAM" id="MobiDB-lite"/>
    </source>
</evidence>
<keyword evidence="3" id="KW-1185">Reference proteome</keyword>
<dbReference type="Proteomes" id="UP001603857">
    <property type="component" value="Unassembled WGS sequence"/>
</dbReference>
<name>A0ABD1MMS8_9FABA</name>
<comment type="caution">
    <text evidence="2">The sequence shown here is derived from an EMBL/GenBank/DDBJ whole genome shotgun (WGS) entry which is preliminary data.</text>
</comment>
<proteinExistence type="predicted"/>
<accession>A0ABD1MMS8</accession>
<evidence type="ECO:0000313" key="3">
    <source>
        <dbReference type="Proteomes" id="UP001603857"/>
    </source>
</evidence>
<feature type="compositionally biased region" description="Polar residues" evidence="1">
    <location>
        <begin position="41"/>
        <end position="50"/>
    </location>
</feature>
<gene>
    <name evidence="2" type="ORF">Fmac_011548</name>
</gene>
<reference evidence="2 3" key="1">
    <citation type="submission" date="2024-08" db="EMBL/GenBank/DDBJ databases">
        <title>Insights into the chromosomal genome structure of Flemingia macrophylla.</title>
        <authorList>
            <person name="Ding Y."/>
            <person name="Zhao Y."/>
            <person name="Bi W."/>
            <person name="Wu M."/>
            <person name="Zhao G."/>
            <person name="Gong Y."/>
            <person name="Li W."/>
            <person name="Zhang P."/>
        </authorList>
    </citation>
    <scope>NUCLEOTIDE SEQUENCE [LARGE SCALE GENOMIC DNA]</scope>
    <source>
        <strain evidence="2">DYQJB</strain>
        <tissue evidence="2">Leaf</tissue>
    </source>
</reference>
<organism evidence="2 3">
    <name type="scientific">Flemingia macrophylla</name>
    <dbReference type="NCBI Taxonomy" id="520843"/>
    <lineage>
        <taxon>Eukaryota</taxon>
        <taxon>Viridiplantae</taxon>
        <taxon>Streptophyta</taxon>
        <taxon>Embryophyta</taxon>
        <taxon>Tracheophyta</taxon>
        <taxon>Spermatophyta</taxon>
        <taxon>Magnoliopsida</taxon>
        <taxon>eudicotyledons</taxon>
        <taxon>Gunneridae</taxon>
        <taxon>Pentapetalae</taxon>
        <taxon>rosids</taxon>
        <taxon>fabids</taxon>
        <taxon>Fabales</taxon>
        <taxon>Fabaceae</taxon>
        <taxon>Papilionoideae</taxon>
        <taxon>50 kb inversion clade</taxon>
        <taxon>NPAAA clade</taxon>
        <taxon>indigoferoid/millettioid clade</taxon>
        <taxon>Phaseoleae</taxon>
        <taxon>Flemingia</taxon>
    </lineage>
</organism>
<evidence type="ECO:0000313" key="2">
    <source>
        <dbReference type="EMBL" id="KAL2337102.1"/>
    </source>
</evidence>
<dbReference type="AlphaFoldDB" id="A0ABD1MMS8"/>
<protein>
    <submittedName>
        <fullName evidence="2">Uncharacterized protein</fullName>
    </submittedName>
</protein>
<feature type="region of interest" description="Disordered" evidence="1">
    <location>
        <begin position="25"/>
        <end position="50"/>
    </location>
</feature>
<feature type="compositionally biased region" description="Polar residues" evidence="1">
    <location>
        <begin position="25"/>
        <end position="34"/>
    </location>
</feature>
<sequence>MRRGNVAMAVVPDGDNSSLVAARTVHQSNENGSSARKRSTSELFNDNDSDQLILSQEDTKTCLCFPSNPKRFKTETEATLKTRRYTNSNLILVKTAMKNSMLEKGGEEAQFAKSHIDVKSMPSSMRRTQCLKYRRAFRIRPSRLSIMSNAQDK</sequence>